<keyword evidence="2" id="KW-0614">Plasmid</keyword>
<keyword evidence="3" id="KW-1185">Reference proteome</keyword>
<gene>
    <name evidence="2" type="ORF">GBA63_21665</name>
</gene>
<evidence type="ECO:0000256" key="1">
    <source>
        <dbReference type="SAM" id="MobiDB-lite"/>
    </source>
</evidence>
<dbReference type="Proteomes" id="UP000501452">
    <property type="component" value="Plasmid unnamed1"/>
</dbReference>
<dbReference type="RefSeq" id="WP_166180532.1">
    <property type="nucleotide sequence ID" value="NZ_CP045120.1"/>
</dbReference>
<feature type="region of interest" description="Disordered" evidence="1">
    <location>
        <begin position="51"/>
        <end position="152"/>
    </location>
</feature>
<dbReference type="AlphaFoldDB" id="A0A6G8QFR0"/>
<proteinExistence type="predicted"/>
<evidence type="ECO:0000313" key="2">
    <source>
        <dbReference type="EMBL" id="QIN85329.1"/>
    </source>
</evidence>
<accession>A0A6G8QFR0</accession>
<reference evidence="2 3" key="1">
    <citation type="submission" date="2019-10" db="EMBL/GenBank/DDBJ databases">
        <title>Rubrobacter sp nov SCSIO 52090 isolated from a deep-sea sediment in the South China Sea.</title>
        <authorList>
            <person name="Chen R.W."/>
        </authorList>
    </citation>
    <scope>NUCLEOTIDE SEQUENCE [LARGE SCALE GENOMIC DNA]</scope>
    <source>
        <strain evidence="2 3">SCSIO 52909</strain>
        <plasmid evidence="2 3">unnamed1</plasmid>
    </source>
</reference>
<dbReference type="EMBL" id="CP045120">
    <property type="protein sequence ID" value="QIN85329.1"/>
    <property type="molecule type" value="Genomic_DNA"/>
</dbReference>
<feature type="compositionally biased region" description="Gly residues" evidence="1">
    <location>
        <begin position="69"/>
        <end position="79"/>
    </location>
</feature>
<protein>
    <submittedName>
        <fullName evidence="2">Uncharacterized protein</fullName>
    </submittedName>
</protein>
<dbReference type="KEGG" id="rub:GBA63_21665"/>
<evidence type="ECO:0000313" key="3">
    <source>
        <dbReference type="Proteomes" id="UP000501452"/>
    </source>
</evidence>
<sequence length="298" mass="31470">MMDPFSPRGMPRRPGSAPRRSKSWILLVFLALLLIVGYALAVAWIGGGRAGEAGQGNSPAAEQGRADAKGGGQGGGGEGAADERRGEGDGRDLPLTAPGDDDRGEPNPDGAATHEHEKDVFVYEPEGSDRGPGPGGAEGEPGAHDPLGRGTDGPVLSETQLERAELAVSNYVTAVYGYTGDDFNEYQKKVGEAVVFPGFFSTPGAEHVREVQRQIEQSPDGVTNGAVLNGFTAEEQTDEQIKGVAYFEVGDEIAFSETAARGVELRGETTRYAQPVNLQLYGPQWRVTAAGQRQEVTD</sequence>
<feature type="compositionally biased region" description="Gly residues" evidence="1">
    <location>
        <begin position="130"/>
        <end position="139"/>
    </location>
</feature>
<geneLocation type="plasmid" evidence="2 3">
    <name>unnamed1</name>
</geneLocation>
<feature type="compositionally biased region" description="Basic and acidic residues" evidence="1">
    <location>
        <begin position="81"/>
        <end position="92"/>
    </location>
</feature>
<organism evidence="2 3">
    <name type="scientific">Rubrobacter tropicus</name>
    <dbReference type="NCBI Taxonomy" id="2653851"/>
    <lineage>
        <taxon>Bacteria</taxon>
        <taxon>Bacillati</taxon>
        <taxon>Actinomycetota</taxon>
        <taxon>Rubrobacteria</taxon>
        <taxon>Rubrobacterales</taxon>
        <taxon>Rubrobacteraceae</taxon>
        <taxon>Rubrobacter</taxon>
    </lineage>
</organism>
<name>A0A6G8QFR0_9ACTN</name>
<feature type="compositionally biased region" description="Basic and acidic residues" evidence="1">
    <location>
        <begin position="100"/>
        <end position="121"/>
    </location>
</feature>